<dbReference type="GO" id="GO:0046872">
    <property type="term" value="F:metal ion binding"/>
    <property type="evidence" value="ECO:0007669"/>
    <property type="project" value="UniProtKB-KW"/>
</dbReference>
<accession>A0A395M395</accession>
<comment type="cofactor">
    <cofactor evidence="6">
        <name>[2Fe-2S] cluster</name>
        <dbReference type="ChEBI" id="CHEBI:190135"/>
    </cofactor>
</comment>
<dbReference type="InterPro" id="IPR017941">
    <property type="entry name" value="Rieske_2Fe-2S"/>
</dbReference>
<dbReference type="Proteomes" id="UP000266389">
    <property type="component" value="Unassembled WGS sequence"/>
</dbReference>
<dbReference type="Pfam" id="PF00355">
    <property type="entry name" value="Rieske"/>
    <property type="match status" value="1"/>
</dbReference>
<keyword evidence="1" id="KW-0001">2Fe-2S</keyword>
<evidence type="ECO:0000259" key="8">
    <source>
        <dbReference type="PROSITE" id="PS51296"/>
    </source>
</evidence>
<evidence type="ECO:0000313" key="9">
    <source>
        <dbReference type="EMBL" id="RFM25279.1"/>
    </source>
</evidence>
<gene>
    <name evidence="9" type="ORF">D0433_01260</name>
</gene>
<dbReference type="InterPro" id="IPR014349">
    <property type="entry name" value="Rieske_Fe-S_prot"/>
</dbReference>
<dbReference type="SUPFAM" id="SSF50022">
    <property type="entry name" value="ISP domain"/>
    <property type="match status" value="1"/>
</dbReference>
<proteinExistence type="predicted"/>
<evidence type="ECO:0000256" key="4">
    <source>
        <dbReference type="ARBA" id="ARBA00023014"/>
    </source>
</evidence>
<dbReference type="GO" id="GO:0051537">
    <property type="term" value="F:2 iron, 2 sulfur cluster binding"/>
    <property type="evidence" value="ECO:0007669"/>
    <property type="project" value="UniProtKB-KW"/>
</dbReference>
<evidence type="ECO:0000256" key="7">
    <source>
        <dbReference type="SAM" id="Phobius"/>
    </source>
</evidence>
<name>A0A395M395_9BACT</name>
<protein>
    <submittedName>
        <fullName evidence="9">Cytochrome B6</fullName>
    </submittedName>
</protein>
<dbReference type="InterPro" id="IPR005805">
    <property type="entry name" value="Rieske_Fe-S_prot_C"/>
</dbReference>
<keyword evidence="2" id="KW-0479">Metal-binding</keyword>
<keyword evidence="5" id="KW-1015">Disulfide bond</keyword>
<feature type="transmembrane region" description="Helical" evidence="7">
    <location>
        <begin position="50"/>
        <end position="71"/>
    </location>
</feature>
<dbReference type="Gene3D" id="2.102.10.10">
    <property type="entry name" value="Rieske [2Fe-2S] iron-sulphur domain"/>
    <property type="match status" value="1"/>
</dbReference>
<dbReference type="PRINTS" id="PR00162">
    <property type="entry name" value="RIESKE"/>
</dbReference>
<dbReference type="InterPro" id="IPR036922">
    <property type="entry name" value="Rieske_2Fe-2S_sf"/>
</dbReference>
<keyword evidence="7" id="KW-0472">Membrane</keyword>
<evidence type="ECO:0000256" key="6">
    <source>
        <dbReference type="ARBA" id="ARBA00034078"/>
    </source>
</evidence>
<reference evidence="9 10" key="1">
    <citation type="journal article" date="2011" name="ISME J.">
        <title>Community ecology of hot spring cyanobacterial mats: predominant populations and their functional potential.</title>
        <authorList>
            <person name="Klatt C.G."/>
            <person name="Wood J.M."/>
            <person name="Rusch D.B."/>
            <person name="Bateson M.M."/>
            <person name="Hamamura N."/>
            <person name="Heidelberg J.F."/>
            <person name="Grossman A.R."/>
            <person name="Bhaya D."/>
            <person name="Cohan F.M."/>
            <person name="Kuhl M."/>
            <person name="Bryant D.A."/>
            <person name="Ward D.M."/>
        </authorList>
    </citation>
    <scope>NUCLEOTIDE SEQUENCE [LARGE SCALE GENOMIC DNA]</scope>
    <source>
        <strain evidence="9">OS</strain>
    </source>
</reference>
<dbReference type="AlphaFoldDB" id="A0A395M395"/>
<evidence type="ECO:0000313" key="10">
    <source>
        <dbReference type="Proteomes" id="UP000266389"/>
    </source>
</evidence>
<sequence length="183" mass="20057">MAQIIRGEYDRSKRLAVVSEADQERREAVEEAQRAVQAGEAIMGKGRRNVLNIIVGALATAFVLPILYVVARFVTPPERKKKDETSAPVAKVSDVPPNSGKIVIFNGQKLLLINVNGEYKAISAICTHLQCIVQWKADEQLVWCACHNAKYTSDGEKISGPQPAGLAKYTVKVKDDNIVVEKA</sequence>
<organism evidence="9 10">
    <name type="scientific">Candidatus Thermochlorobacter aerophilus</name>
    <dbReference type="NCBI Taxonomy" id="1868324"/>
    <lineage>
        <taxon>Bacteria</taxon>
        <taxon>Pseudomonadati</taxon>
        <taxon>Chlorobiota</taxon>
        <taxon>Chlorobiia</taxon>
        <taxon>Chlorobiales</taxon>
        <taxon>Candidatus Thermochlorobacteriaceae</taxon>
        <taxon>Candidatus Thermochlorobacter</taxon>
    </lineage>
</organism>
<evidence type="ECO:0000256" key="5">
    <source>
        <dbReference type="ARBA" id="ARBA00023157"/>
    </source>
</evidence>
<dbReference type="CDD" id="cd03467">
    <property type="entry name" value="Rieske"/>
    <property type="match status" value="1"/>
</dbReference>
<evidence type="ECO:0000256" key="2">
    <source>
        <dbReference type="ARBA" id="ARBA00022723"/>
    </source>
</evidence>
<keyword evidence="3" id="KW-0408">Iron</keyword>
<keyword evidence="7" id="KW-1133">Transmembrane helix</keyword>
<evidence type="ECO:0000256" key="1">
    <source>
        <dbReference type="ARBA" id="ARBA00022714"/>
    </source>
</evidence>
<feature type="domain" description="Rieske" evidence="8">
    <location>
        <begin position="87"/>
        <end position="180"/>
    </location>
</feature>
<evidence type="ECO:0000256" key="3">
    <source>
        <dbReference type="ARBA" id="ARBA00023004"/>
    </source>
</evidence>
<comment type="caution">
    <text evidence="9">The sequence shown here is derived from an EMBL/GenBank/DDBJ whole genome shotgun (WGS) entry which is preliminary data.</text>
</comment>
<dbReference type="PROSITE" id="PS51296">
    <property type="entry name" value="RIESKE"/>
    <property type="match status" value="1"/>
</dbReference>
<dbReference type="EMBL" id="PHFL01000007">
    <property type="protein sequence ID" value="RFM25279.1"/>
    <property type="molecule type" value="Genomic_DNA"/>
</dbReference>
<dbReference type="PANTHER" id="PTHR10134">
    <property type="entry name" value="CYTOCHROME B-C1 COMPLEX SUBUNIT RIESKE, MITOCHONDRIAL"/>
    <property type="match status" value="1"/>
</dbReference>
<keyword evidence="4" id="KW-0411">Iron-sulfur</keyword>
<keyword evidence="7" id="KW-0812">Transmembrane</keyword>
<dbReference type="GO" id="GO:0016020">
    <property type="term" value="C:membrane"/>
    <property type="evidence" value="ECO:0007669"/>
    <property type="project" value="InterPro"/>
</dbReference>